<dbReference type="GeneID" id="24721715"/>
<sequence length="51" mass="6028">MTEQEAWQELRALLKKHKVELHLSEPPVSLEEIINIREGHEVLQKIDEVLK</sequence>
<dbReference type="KEGG" id="vg:24721715"/>
<dbReference type="RefSeq" id="YP_009146549.1">
    <property type="nucleotide sequence ID" value="NC_027331.1"/>
</dbReference>
<organism evidence="1 2">
    <name type="scientific">Citrobacter phage Moon</name>
    <dbReference type="NCBI Taxonomy" id="1540095"/>
    <lineage>
        <taxon>Viruses</taxon>
        <taxon>Duplodnaviria</taxon>
        <taxon>Heunggongvirae</taxon>
        <taxon>Uroviricota</taxon>
        <taxon>Caudoviricetes</taxon>
        <taxon>Pantevenvirales</taxon>
        <taxon>Straboviridae</taxon>
        <taxon>Tevenvirinae</taxon>
        <taxon>Moonvirus</taxon>
        <taxon>Moonvirus moon</taxon>
    </lineage>
</organism>
<accession>A0A0A0YQT7</accession>
<keyword evidence="2" id="KW-1185">Reference proteome</keyword>
<dbReference type="Proteomes" id="UP000030323">
    <property type="component" value="Segment"/>
</dbReference>
<protein>
    <submittedName>
        <fullName evidence="1">Uncharacterized protein</fullName>
    </submittedName>
</protein>
<reference evidence="1 2" key="1">
    <citation type="journal article" date="2015" name="Genome Announc.">
        <title>Complete Genome Sequence of Citrobacter freundii Myophage Moon.</title>
        <authorList>
            <person name="Edwards G.B."/>
            <person name="Luna A.J."/>
            <person name="Hernandez A.C."/>
            <person name="Kuty Everett G.F."/>
        </authorList>
    </citation>
    <scope>NUCLEOTIDE SEQUENCE [LARGE SCALE GENOMIC DNA]</scope>
</reference>
<name>A0A0A0YQT7_9CAUD</name>
<proteinExistence type="predicted"/>
<gene>
    <name evidence="1" type="ORF">CPT_Moon116</name>
</gene>
<evidence type="ECO:0000313" key="2">
    <source>
        <dbReference type="Proteomes" id="UP000030323"/>
    </source>
</evidence>
<evidence type="ECO:0000313" key="1">
    <source>
        <dbReference type="EMBL" id="AIX12087.1"/>
    </source>
</evidence>
<dbReference type="EMBL" id="KM236240">
    <property type="protein sequence ID" value="AIX12087.1"/>
    <property type="molecule type" value="Genomic_DNA"/>
</dbReference>